<sequence>MEGAGIQFQRLDWAPAFAAHFVLQRVFLGVGMDEEIDDLVVRVRADRQAFARDVEAMRGTLEGPLASGAERAGRRIEQGLLRAVRTGQFGFEELKAIALRVLDDIAANALRAGIGSIGGDGGLIGLAASALGLPGRATGGPVAPGRAYVVGERGPEVFVPTTSGQVVPNGAGVRDVRLSIAVQGQGADSARLLARSARQVARAVRGAISG</sequence>
<dbReference type="EMBL" id="SEOM01000001">
    <property type="protein sequence ID" value="RYM04210.1"/>
    <property type="molecule type" value="Genomic_DNA"/>
</dbReference>
<evidence type="ECO:0000313" key="1">
    <source>
        <dbReference type="EMBL" id="RYM04210.1"/>
    </source>
</evidence>
<comment type="caution">
    <text evidence="1">The sequence shown here is derived from an EMBL/GenBank/DDBJ whole genome shotgun (WGS) entry which is preliminary data.</text>
</comment>
<dbReference type="Proteomes" id="UP000292734">
    <property type="component" value="Unassembled WGS sequence"/>
</dbReference>
<gene>
    <name evidence="1" type="ORF">EWH08_07040</name>
</gene>
<name>A0A4Q4JEL1_9SPHN</name>
<protein>
    <submittedName>
        <fullName evidence="1">Tail tape measure protein</fullName>
    </submittedName>
</protein>
<evidence type="ECO:0000313" key="2">
    <source>
        <dbReference type="Proteomes" id="UP000292734"/>
    </source>
</evidence>
<organism evidence="1 2">
    <name type="scientific">Sphingobium indicum</name>
    <dbReference type="NCBI Taxonomy" id="332055"/>
    <lineage>
        <taxon>Bacteria</taxon>
        <taxon>Pseudomonadati</taxon>
        <taxon>Pseudomonadota</taxon>
        <taxon>Alphaproteobacteria</taxon>
        <taxon>Sphingomonadales</taxon>
        <taxon>Sphingomonadaceae</taxon>
        <taxon>Sphingobium</taxon>
    </lineage>
</organism>
<dbReference type="AlphaFoldDB" id="A0A4Q4JEL1"/>
<accession>A0A4Q4JEL1</accession>
<proteinExistence type="predicted"/>
<reference evidence="1 2" key="1">
    <citation type="submission" date="2019-02" db="EMBL/GenBank/DDBJ databases">
        <authorList>
            <person name="Feng G."/>
        </authorList>
    </citation>
    <scope>NUCLEOTIDE SEQUENCE [LARGE SCALE GENOMIC DNA]</scope>
    <source>
        <strain evidence="1 2">DSM 26779</strain>
    </source>
</reference>